<reference evidence="1 2" key="1">
    <citation type="submission" date="2018-06" db="EMBL/GenBank/DDBJ databases">
        <title>Genomic Encyclopedia of Type Strains, Phase IV (KMG-IV): sequencing the most valuable type-strain genomes for metagenomic binning, comparative biology and taxonomic classification.</title>
        <authorList>
            <person name="Goeker M."/>
        </authorList>
    </citation>
    <scope>NUCLEOTIDE SEQUENCE [LARGE SCALE GENOMIC DNA]</scope>
    <source>
        <strain evidence="1 2">DSM 45521</strain>
    </source>
</reference>
<accession>A0A318RL13</accession>
<dbReference type="Proteomes" id="UP000247591">
    <property type="component" value="Unassembled WGS sequence"/>
</dbReference>
<dbReference type="EMBL" id="QJSP01000004">
    <property type="protein sequence ID" value="PYE18728.1"/>
    <property type="molecule type" value="Genomic_DNA"/>
</dbReference>
<keyword evidence="2" id="KW-1185">Reference proteome</keyword>
<dbReference type="RefSeq" id="WP_110469153.1">
    <property type="nucleotide sequence ID" value="NZ_QJSP01000004.1"/>
</dbReference>
<comment type="caution">
    <text evidence="1">The sequence shown here is derived from an EMBL/GenBank/DDBJ whole genome shotgun (WGS) entry which is preliminary data.</text>
</comment>
<dbReference type="AlphaFoldDB" id="A0A318RL13"/>
<proteinExistence type="predicted"/>
<dbReference type="Gene3D" id="3.30.530.20">
    <property type="match status" value="1"/>
</dbReference>
<organism evidence="1 2">
    <name type="scientific">Williamsia limnetica</name>
    <dbReference type="NCBI Taxonomy" id="882452"/>
    <lineage>
        <taxon>Bacteria</taxon>
        <taxon>Bacillati</taxon>
        <taxon>Actinomycetota</taxon>
        <taxon>Actinomycetes</taxon>
        <taxon>Mycobacteriales</taxon>
        <taxon>Nocardiaceae</taxon>
        <taxon>Williamsia</taxon>
    </lineage>
</organism>
<protein>
    <submittedName>
        <fullName evidence="1">Polyketide cyclase/dehydrase/lipid transport protein</fullName>
    </submittedName>
</protein>
<sequence length="146" mass="15883">MGTVRHSSQVSAPRERAFAYVNDHEHVPEWMFGVKKFEPVSEVTYGLGSSFDVVMNVGPKALSATVEVTEFVENELIRLESIKGFTAATVWRFDDAESGTNVSVEFSYELPGGIAGRALGAMIEPFAGQVIRHTDSTLKAKLDASA</sequence>
<name>A0A318RL13_WILLI</name>
<dbReference type="OrthoDB" id="4560923at2"/>
<dbReference type="CDD" id="cd07812">
    <property type="entry name" value="SRPBCC"/>
    <property type="match status" value="1"/>
</dbReference>
<dbReference type="SUPFAM" id="SSF55961">
    <property type="entry name" value="Bet v1-like"/>
    <property type="match status" value="1"/>
</dbReference>
<dbReference type="InterPro" id="IPR023393">
    <property type="entry name" value="START-like_dom_sf"/>
</dbReference>
<dbReference type="InterPro" id="IPR019587">
    <property type="entry name" value="Polyketide_cyclase/dehydratase"/>
</dbReference>
<evidence type="ECO:0000313" key="2">
    <source>
        <dbReference type="Proteomes" id="UP000247591"/>
    </source>
</evidence>
<gene>
    <name evidence="1" type="ORF">DFR67_104310</name>
</gene>
<evidence type="ECO:0000313" key="1">
    <source>
        <dbReference type="EMBL" id="PYE18728.1"/>
    </source>
</evidence>
<dbReference type="Pfam" id="PF10604">
    <property type="entry name" value="Polyketide_cyc2"/>
    <property type="match status" value="1"/>
</dbReference>